<evidence type="ECO:0000256" key="1">
    <source>
        <dbReference type="ARBA" id="ARBA00000901"/>
    </source>
</evidence>
<gene>
    <name evidence="9 12" type="primary">hisA</name>
    <name evidence="12" type="ORF">CWE15_07520</name>
</gene>
<evidence type="ECO:0000256" key="3">
    <source>
        <dbReference type="ARBA" id="ARBA00005133"/>
    </source>
</evidence>
<dbReference type="InterPro" id="IPR013785">
    <property type="entry name" value="Aldolase_TIM"/>
</dbReference>
<dbReference type="NCBIfam" id="TIGR00007">
    <property type="entry name" value="1-(5-phosphoribosyl)-5-[(5-phosphoribosylamino)methylideneamino]imidazole-4-carboxamide isomerase"/>
    <property type="match status" value="1"/>
</dbReference>
<comment type="pathway">
    <text evidence="3 9 11">Amino-acid biosynthesis; L-histidine biosynthesis; L-histidine from 5-phospho-alpha-D-ribose 1-diphosphate: step 4/9.</text>
</comment>
<dbReference type="Pfam" id="PF00977">
    <property type="entry name" value="His_biosynth"/>
    <property type="match status" value="1"/>
</dbReference>
<keyword evidence="7 9" id="KW-0368">Histidine biosynthesis</keyword>
<evidence type="ECO:0000313" key="13">
    <source>
        <dbReference type="Proteomes" id="UP000286976"/>
    </source>
</evidence>
<evidence type="ECO:0000256" key="7">
    <source>
        <dbReference type="ARBA" id="ARBA00023102"/>
    </source>
</evidence>
<reference evidence="12 13" key="1">
    <citation type="journal article" date="2011" name="Front. Microbiol.">
        <title>Genomic signatures of strain selection and enhancement in Bacillus atrophaeus var. globigii, a historical biowarfare simulant.</title>
        <authorList>
            <person name="Gibbons H.S."/>
            <person name="Broomall S.M."/>
            <person name="McNew L.A."/>
            <person name="Daligault H."/>
            <person name="Chapman C."/>
            <person name="Bruce D."/>
            <person name="Karavis M."/>
            <person name="Krepps M."/>
            <person name="McGregor P.A."/>
            <person name="Hong C."/>
            <person name="Park K.H."/>
            <person name="Akmal A."/>
            <person name="Feldman A."/>
            <person name="Lin J.S."/>
            <person name="Chang W.E."/>
            <person name="Higgs B.W."/>
            <person name="Demirev P."/>
            <person name="Lindquist J."/>
            <person name="Liem A."/>
            <person name="Fochler E."/>
            <person name="Read T.D."/>
            <person name="Tapia R."/>
            <person name="Johnson S."/>
            <person name="Bishop-Lilly K.A."/>
            <person name="Detter C."/>
            <person name="Han C."/>
            <person name="Sozhamannan S."/>
            <person name="Rosenzweig C.N."/>
            <person name="Skowronski E.W."/>
        </authorList>
    </citation>
    <scope>NUCLEOTIDE SEQUENCE [LARGE SCALE GENOMIC DNA]</scope>
    <source>
        <strain evidence="12 13">AIT1</strain>
    </source>
</reference>
<dbReference type="PANTHER" id="PTHR43090">
    <property type="entry name" value="1-(5-PHOSPHORIBOSYL)-5-[(5-PHOSPHORIBOSYLAMINO)METHYLIDENEAMINO] IMIDAZOLE-4-CARBOXAMIDE ISOMERASE"/>
    <property type="match status" value="1"/>
</dbReference>
<accession>A0A432X214</accession>
<dbReference type="EMBL" id="PIPQ01000003">
    <property type="protein sequence ID" value="RUO40585.1"/>
    <property type="molecule type" value="Genomic_DNA"/>
</dbReference>
<dbReference type="InterPro" id="IPR023016">
    <property type="entry name" value="HisA/PriA"/>
</dbReference>
<dbReference type="InterPro" id="IPR006062">
    <property type="entry name" value="His_biosynth"/>
</dbReference>
<protein>
    <recommendedName>
        <fullName evidence="9 11">1-(5-phosphoribosyl)-5-[(5-phosphoribosylamino)methylideneamino] imidazole-4-carboxamide isomerase</fullName>
        <ecNumber evidence="9 11">5.3.1.16</ecNumber>
    </recommendedName>
    <alternativeName>
        <fullName evidence="9">Phosphoribosylformimino-5-aminoimidazole carboxamide ribotide isomerase</fullName>
    </alternativeName>
</protein>
<evidence type="ECO:0000313" key="12">
    <source>
        <dbReference type="EMBL" id="RUO40585.1"/>
    </source>
</evidence>
<dbReference type="InterPro" id="IPR006063">
    <property type="entry name" value="HisA_bact_arch"/>
</dbReference>
<dbReference type="UniPathway" id="UPA00031">
    <property type="reaction ID" value="UER00009"/>
</dbReference>
<comment type="similarity">
    <text evidence="4 9 10">Belongs to the HisA/HisF family.</text>
</comment>
<proteinExistence type="inferred from homology"/>
<dbReference type="FunFam" id="3.20.20.70:FF:000009">
    <property type="entry name" value="1-(5-phosphoribosyl)-5-[(5-phosphoribosylamino)methylideneamino] imidazole-4-carboxamide isomerase"/>
    <property type="match status" value="1"/>
</dbReference>
<dbReference type="OrthoDB" id="9807749at2"/>
<evidence type="ECO:0000256" key="5">
    <source>
        <dbReference type="ARBA" id="ARBA00022490"/>
    </source>
</evidence>
<comment type="caution">
    <text evidence="12">The sequence shown here is derived from an EMBL/GenBank/DDBJ whole genome shotgun (WGS) entry which is preliminary data.</text>
</comment>
<evidence type="ECO:0000256" key="10">
    <source>
        <dbReference type="RuleBase" id="RU003657"/>
    </source>
</evidence>
<dbReference type="HAMAP" id="MF_01014">
    <property type="entry name" value="HisA"/>
    <property type="match status" value="1"/>
</dbReference>
<name>A0A432X214_9GAMM</name>
<dbReference type="GO" id="GO:0000162">
    <property type="term" value="P:L-tryptophan biosynthetic process"/>
    <property type="evidence" value="ECO:0007669"/>
    <property type="project" value="TreeGrafter"/>
</dbReference>
<dbReference type="Proteomes" id="UP000286976">
    <property type="component" value="Unassembled WGS sequence"/>
</dbReference>
<dbReference type="GO" id="GO:0005737">
    <property type="term" value="C:cytoplasm"/>
    <property type="evidence" value="ECO:0007669"/>
    <property type="project" value="UniProtKB-SubCell"/>
</dbReference>
<sequence>MLIPALDIIEGQVVRLQKGDFNQQTNYHSDPVAVARDYQAQGADYLHLVDLDGARAPKLRQLALITQLVQQLDIPVQVGGGVRHREDIQQLLAAGVARVVIGSTAVNQPTLVKEWFQEFGGERLVLALDVNINQQGQRMLATHGWQTTSQQQLEPCLQAYLDVGCQHVLCTDISRDGMLQGSNVALYQELKQAFPSIQWQASGGVASLAELTELQAAQCDSVILGKSLLTNTFTLAEALACWNNASSPVSM</sequence>
<dbReference type="InterPro" id="IPR044524">
    <property type="entry name" value="Isoase_HisA-like"/>
</dbReference>
<dbReference type="EC" id="5.3.1.16" evidence="9 11"/>
<dbReference type="RefSeq" id="WP_126757460.1">
    <property type="nucleotide sequence ID" value="NZ_PIPQ01000003.1"/>
</dbReference>
<keyword evidence="6 9" id="KW-0028">Amino-acid biosynthesis</keyword>
<dbReference type="GO" id="GO:0003949">
    <property type="term" value="F:1-(5-phosphoribosyl)-5-[(5-phosphoribosylamino)methylideneamino]imidazole-4-carboxamide isomerase activity"/>
    <property type="evidence" value="ECO:0007669"/>
    <property type="project" value="UniProtKB-UniRule"/>
</dbReference>
<evidence type="ECO:0000256" key="8">
    <source>
        <dbReference type="ARBA" id="ARBA00023235"/>
    </source>
</evidence>
<comment type="subcellular location">
    <subcellularLocation>
        <location evidence="2 9 11">Cytoplasm</location>
    </subcellularLocation>
</comment>
<dbReference type="SUPFAM" id="SSF51366">
    <property type="entry name" value="Ribulose-phoshate binding barrel"/>
    <property type="match status" value="1"/>
</dbReference>
<dbReference type="AlphaFoldDB" id="A0A432X214"/>
<keyword evidence="8 9" id="KW-0413">Isomerase</keyword>
<dbReference type="Gene3D" id="3.20.20.70">
    <property type="entry name" value="Aldolase class I"/>
    <property type="match status" value="1"/>
</dbReference>
<comment type="catalytic activity">
    <reaction evidence="1 9 11">
        <text>1-(5-phospho-beta-D-ribosyl)-5-[(5-phospho-beta-D-ribosylamino)methylideneamino]imidazole-4-carboxamide = 5-[(5-phospho-1-deoxy-D-ribulos-1-ylimino)methylamino]-1-(5-phospho-beta-D-ribosyl)imidazole-4-carboxamide</text>
        <dbReference type="Rhea" id="RHEA:15469"/>
        <dbReference type="ChEBI" id="CHEBI:58435"/>
        <dbReference type="ChEBI" id="CHEBI:58525"/>
        <dbReference type="EC" id="5.3.1.16"/>
    </reaction>
</comment>
<evidence type="ECO:0000256" key="2">
    <source>
        <dbReference type="ARBA" id="ARBA00004496"/>
    </source>
</evidence>
<dbReference type="CDD" id="cd04732">
    <property type="entry name" value="HisA"/>
    <property type="match status" value="1"/>
</dbReference>
<dbReference type="GO" id="GO:0000105">
    <property type="term" value="P:L-histidine biosynthetic process"/>
    <property type="evidence" value="ECO:0007669"/>
    <property type="project" value="UniProtKB-UniRule"/>
</dbReference>
<evidence type="ECO:0000256" key="6">
    <source>
        <dbReference type="ARBA" id="ARBA00022605"/>
    </source>
</evidence>
<keyword evidence="5 9" id="KW-0963">Cytoplasm</keyword>
<feature type="active site" description="Proton donor" evidence="9">
    <location>
        <position position="129"/>
    </location>
</feature>
<organism evidence="12 13">
    <name type="scientific">Aliidiomarina taiwanensis</name>
    <dbReference type="NCBI Taxonomy" id="946228"/>
    <lineage>
        <taxon>Bacteria</taxon>
        <taxon>Pseudomonadati</taxon>
        <taxon>Pseudomonadota</taxon>
        <taxon>Gammaproteobacteria</taxon>
        <taxon>Alteromonadales</taxon>
        <taxon>Idiomarinaceae</taxon>
        <taxon>Aliidiomarina</taxon>
    </lineage>
</organism>
<dbReference type="InterPro" id="IPR011060">
    <property type="entry name" value="RibuloseP-bd_barrel"/>
</dbReference>
<dbReference type="PANTHER" id="PTHR43090:SF2">
    <property type="entry name" value="1-(5-PHOSPHORIBOSYL)-5-[(5-PHOSPHORIBOSYLAMINO)METHYLIDENEAMINO] IMIDAZOLE-4-CARBOXAMIDE ISOMERASE"/>
    <property type="match status" value="1"/>
</dbReference>
<feature type="active site" description="Proton acceptor" evidence="9">
    <location>
        <position position="7"/>
    </location>
</feature>
<evidence type="ECO:0000256" key="9">
    <source>
        <dbReference type="HAMAP-Rule" id="MF_01014"/>
    </source>
</evidence>
<evidence type="ECO:0000256" key="4">
    <source>
        <dbReference type="ARBA" id="ARBA00009667"/>
    </source>
</evidence>
<keyword evidence="13" id="KW-1185">Reference proteome</keyword>
<evidence type="ECO:0000256" key="11">
    <source>
        <dbReference type="RuleBase" id="RU003658"/>
    </source>
</evidence>